<evidence type="ECO:0000259" key="2">
    <source>
        <dbReference type="PROSITE" id="PS50206"/>
    </source>
</evidence>
<name>A0A7X6S3A2_9LACO</name>
<dbReference type="AlphaFoldDB" id="A0A7X6S3A2"/>
<dbReference type="PANTHER" id="PTHR43031:SF18">
    <property type="entry name" value="RHODANESE-RELATED SULFURTRANSFERASES"/>
    <property type="match status" value="1"/>
</dbReference>
<reference evidence="3 4" key="1">
    <citation type="submission" date="2020-04" db="EMBL/GenBank/DDBJ databases">
        <title>MicrobeNet Type strains.</title>
        <authorList>
            <person name="Nicholson A.C."/>
        </authorList>
    </citation>
    <scope>NUCLEOTIDE SEQUENCE [LARGE SCALE GENOMIC DNA]</scope>
    <source>
        <strain evidence="3 4">CCUG 61472</strain>
    </source>
</reference>
<protein>
    <submittedName>
        <fullName evidence="3">Rhodanese-like domain-containing protein</fullName>
    </submittedName>
</protein>
<dbReference type="Gene3D" id="3.40.250.10">
    <property type="entry name" value="Rhodanese-like domain"/>
    <property type="match status" value="1"/>
</dbReference>
<accession>A0A7X6S3A2</accession>
<dbReference type="Pfam" id="PF00581">
    <property type="entry name" value="Rhodanese"/>
    <property type="match status" value="1"/>
</dbReference>
<dbReference type="EMBL" id="JAAXPN010000001">
    <property type="protein sequence ID" value="NKZ23762.1"/>
    <property type="molecule type" value="Genomic_DNA"/>
</dbReference>
<feature type="domain" description="Rhodanese" evidence="2">
    <location>
        <begin position="39"/>
        <end position="124"/>
    </location>
</feature>
<dbReference type="Proteomes" id="UP000549765">
    <property type="component" value="Unassembled WGS sequence"/>
</dbReference>
<evidence type="ECO:0000313" key="3">
    <source>
        <dbReference type="EMBL" id="NKZ23762.1"/>
    </source>
</evidence>
<dbReference type="SUPFAM" id="SSF52821">
    <property type="entry name" value="Rhodanese/Cell cycle control phosphatase"/>
    <property type="match status" value="1"/>
</dbReference>
<gene>
    <name evidence="3" type="ORF">HF964_02915</name>
</gene>
<keyword evidence="4" id="KW-1185">Reference proteome</keyword>
<dbReference type="SMART" id="SM00450">
    <property type="entry name" value="RHOD"/>
    <property type="match status" value="1"/>
</dbReference>
<sequence>MLNLVLSIIIILFVVYYVYWYIVGRRAAKYVDEAQFGELISAGQVIDLRENADYRNAHIMGARNISYQMFAQSLAALRKDRPVLLYDTTTRLSTRAAVKLHKEGYTEVYILKGGFTGWHGKKASKH</sequence>
<organism evidence="3 4">
    <name type="scientific">Periweissella fabalis</name>
    <dbReference type="NCBI Taxonomy" id="1070421"/>
    <lineage>
        <taxon>Bacteria</taxon>
        <taxon>Bacillati</taxon>
        <taxon>Bacillota</taxon>
        <taxon>Bacilli</taxon>
        <taxon>Lactobacillales</taxon>
        <taxon>Lactobacillaceae</taxon>
        <taxon>Periweissella</taxon>
    </lineage>
</organism>
<dbReference type="InterPro" id="IPR036873">
    <property type="entry name" value="Rhodanese-like_dom_sf"/>
</dbReference>
<dbReference type="PANTHER" id="PTHR43031">
    <property type="entry name" value="FAD-DEPENDENT OXIDOREDUCTASE"/>
    <property type="match status" value="1"/>
</dbReference>
<dbReference type="PROSITE" id="PS50206">
    <property type="entry name" value="RHODANESE_3"/>
    <property type="match status" value="1"/>
</dbReference>
<evidence type="ECO:0000313" key="4">
    <source>
        <dbReference type="Proteomes" id="UP000549765"/>
    </source>
</evidence>
<dbReference type="RefSeq" id="WP_168721545.1">
    <property type="nucleotide sequence ID" value="NZ_JAAXPN010000001.1"/>
</dbReference>
<feature type="transmembrane region" description="Helical" evidence="1">
    <location>
        <begin position="6"/>
        <end position="23"/>
    </location>
</feature>
<proteinExistence type="predicted"/>
<keyword evidence="1" id="KW-0472">Membrane</keyword>
<evidence type="ECO:0000256" key="1">
    <source>
        <dbReference type="SAM" id="Phobius"/>
    </source>
</evidence>
<dbReference type="CDD" id="cd00158">
    <property type="entry name" value="RHOD"/>
    <property type="match status" value="1"/>
</dbReference>
<comment type="caution">
    <text evidence="3">The sequence shown here is derived from an EMBL/GenBank/DDBJ whole genome shotgun (WGS) entry which is preliminary data.</text>
</comment>
<dbReference type="InterPro" id="IPR050229">
    <property type="entry name" value="GlpE_sulfurtransferase"/>
</dbReference>
<keyword evidence="1" id="KW-0812">Transmembrane</keyword>
<dbReference type="InterPro" id="IPR001763">
    <property type="entry name" value="Rhodanese-like_dom"/>
</dbReference>
<keyword evidence="1" id="KW-1133">Transmembrane helix</keyword>